<dbReference type="InParanoid" id="A0A2R5GBE3"/>
<gene>
    <name evidence="8" type="ORF">FCC1311_021122</name>
</gene>
<dbReference type="GO" id="GO:0046872">
    <property type="term" value="F:metal ion binding"/>
    <property type="evidence" value="ECO:0007669"/>
    <property type="project" value="UniProtKB-KW"/>
</dbReference>
<dbReference type="Pfam" id="PF00503">
    <property type="entry name" value="G-alpha"/>
    <property type="match status" value="1"/>
</dbReference>
<name>A0A2R5GBE3_9STRA</name>
<evidence type="ECO:0000313" key="8">
    <source>
        <dbReference type="EMBL" id="GBG25893.1"/>
    </source>
</evidence>
<evidence type="ECO:0000256" key="3">
    <source>
        <dbReference type="ARBA" id="ARBA00023134"/>
    </source>
</evidence>
<protein>
    <submittedName>
        <fullName evidence="8">Guanine nucleotide-binding protein subunit alpha</fullName>
    </submittedName>
</protein>
<evidence type="ECO:0000256" key="6">
    <source>
        <dbReference type="PIRSR" id="PIRSR601019-2"/>
    </source>
</evidence>
<keyword evidence="9" id="KW-1185">Reference proteome</keyword>
<evidence type="ECO:0000256" key="2">
    <source>
        <dbReference type="ARBA" id="ARBA00022741"/>
    </source>
</evidence>
<comment type="caution">
    <text evidence="8">The sequence shown here is derived from an EMBL/GenBank/DDBJ whole genome shotgun (WGS) entry which is preliminary data.</text>
</comment>
<dbReference type="SMART" id="SM00275">
    <property type="entry name" value="G_alpha"/>
    <property type="match status" value="1"/>
</dbReference>
<dbReference type="GO" id="GO:0005834">
    <property type="term" value="C:heterotrimeric G-protein complex"/>
    <property type="evidence" value="ECO:0007669"/>
    <property type="project" value="TreeGrafter"/>
</dbReference>
<dbReference type="PROSITE" id="PS51882">
    <property type="entry name" value="G_ALPHA"/>
    <property type="match status" value="1"/>
</dbReference>
<dbReference type="PANTHER" id="PTHR10218:SF302">
    <property type="entry name" value="GUANINE NUCLEOTIDE-BINDING PROTEIN ALPHA-5 SUBUNIT"/>
    <property type="match status" value="1"/>
</dbReference>
<organism evidence="8 9">
    <name type="scientific">Hondaea fermentalgiana</name>
    <dbReference type="NCBI Taxonomy" id="2315210"/>
    <lineage>
        <taxon>Eukaryota</taxon>
        <taxon>Sar</taxon>
        <taxon>Stramenopiles</taxon>
        <taxon>Bigyra</taxon>
        <taxon>Labyrinthulomycetes</taxon>
        <taxon>Thraustochytrida</taxon>
        <taxon>Thraustochytriidae</taxon>
        <taxon>Hondaea</taxon>
    </lineage>
</organism>
<dbReference type="PANTHER" id="PTHR10218">
    <property type="entry name" value="GTP-BINDING PROTEIN ALPHA SUBUNIT"/>
    <property type="match status" value="1"/>
</dbReference>
<dbReference type="InterPro" id="IPR027417">
    <property type="entry name" value="P-loop_NTPase"/>
</dbReference>
<evidence type="ECO:0000313" key="9">
    <source>
        <dbReference type="Proteomes" id="UP000241890"/>
    </source>
</evidence>
<evidence type="ECO:0000256" key="1">
    <source>
        <dbReference type="ARBA" id="ARBA00022723"/>
    </source>
</evidence>
<evidence type="ECO:0000256" key="7">
    <source>
        <dbReference type="SAM" id="MobiDB-lite"/>
    </source>
</evidence>
<dbReference type="GO" id="GO:0001664">
    <property type="term" value="F:G protein-coupled receptor binding"/>
    <property type="evidence" value="ECO:0007669"/>
    <property type="project" value="TreeGrafter"/>
</dbReference>
<dbReference type="GO" id="GO:0005525">
    <property type="term" value="F:GTP binding"/>
    <property type="evidence" value="ECO:0007669"/>
    <property type="project" value="UniProtKB-KW"/>
</dbReference>
<keyword evidence="1 6" id="KW-0479">Metal-binding</keyword>
<keyword evidence="4" id="KW-0807">Transducer</keyword>
<keyword evidence="6" id="KW-0460">Magnesium</keyword>
<proteinExistence type="predicted"/>
<accession>A0A2R5GBE3</accession>
<feature type="binding site" evidence="5">
    <location>
        <begin position="355"/>
        <end position="359"/>
    </location>
    <ligand>
        <name>GTP</name>
        <dbReference type="ChEBI" id="CHEBI:37565"/>
    </ligand>
</feature>
<dbReference type="GO" id="GO:0003924">
    <property type="term" value="F:GTPase activity"/>
    <property type="evidence" value="ECO:0007669"/>
    <property type="project" value="InterPro"/>
</dbReference>
<feature type="binding site" evidence="5">
    <location>
        <begin position="319"/>
        <end position="325"/>
    </location>
    <ligand>
        <name>GTP</name>
        <dbReference type="ChEBI" id="CHEBI:37565"/>
    </ligand>
</feature>
<dbReference type="OrthoDB" id="5817230at2759"/>
<dbReference type="SUPFAM" id="SSF52540">
    <property type="entry name" value="P-loop containing nucleoside triphosphate hydrolases"/>
    <property type="match status" value="1"/>
</dbReference>
<dbReference type="Gene3D" id="3.40.50.300">
    <property type="entry name" value="P-loop containing nucleotide triphosphate hydrolases"/>
    <property type="match status" value="2"/>
</dbReference>
<dbReference type="EMBL" id="BEYU01000016">
    <property type="protein sequence ID" value="GBG25893.1"/>
    <property type="molecule type" value="Genomic_DNA"/>
</dbReference>
<feature type="compositionally biased region" description="Low complexity" evidence="7">
    <location>
        <begin position="181"/>
        <end position="195"/>
    </location>
</feature>
<keyword evidence="3 5" id="KW-0342">GTP-binding</keyword>
<evidence type="ECO:0000256" key="4">
    <source>
        <dbReference type="ARBA" id="ARBA00023224"/>
    </source>
</evidence>
<evidence type="ECO:0000256" key="5">
    <source>
        <dbReference type="PIRSR" id="PIRSR601019-1"/>
    </source>
</evidence>
<keyword evidence="2 5" id="KW-0547">Nucleotide-binding</keyword>
<dbReference type="AlphaFoldDB" id="A0A2R5GBE3"/>
<dbReference type="PRINTS" id="PR00318">
    <property type="entry name" value="GPROTEINA"/>
</dbReference>
<feature type="region of interest" description="Disordered" evidence="7">
    <location>
        <begin position="181"/>
        <end position="209"/>
    </location>
</feature>
<dbReference type="Proteomes" id="UP000241890">
    <property type="component" value="Unassembled WGS sequence"/>
</dbReference>
<dbReference type="GO" id="GO:0031683">
    <property type="term" value="F:G-protein beta/gamma-subunit complex binding"/>
    <property type="evidence" value="ECO:0007669"/>
    <property type="project" value="InterPro"/>
</dbReference>
<feature type="region of interest" description="Disordered" evidence="7">
    <location>
        <begin position="114"/>
        <end position="135"/>
    </location>
</feature>
<feature type="binding site" evidence="5">
    <location>
        <begin position="422"/>
        <end position="425"/>
    </location>
    <ligand>
        <name>GTP</name>
        <dbReference type="ChEBI" id="CHEBI:37565"/>
    </ligand>
</feature>
<dbReference type="GO" id="GO:0007188">
    <property type="term" value="P:adenylate cyclase-modulating G protein-coupled receptor signaling pathway"/>
    <property type="evidence" value="ECO:0007669"/>
    <property type="project" value="TreeGrafter"/>
</dbReference>
<dbReference type="GO" id="GO:0005737">
    <property type="term" value="C:cytoplasm"/>
    <property type="evidence" value="ECO:0007669"/>
    <property type="project" value="TreeGrafter"/>
</dbReference>
<feature type="binding site" evidence="5">
    <location>
        <position position="486"/>
    </location>
    <ligand>
        <name>GTP</name>
        <dbReference type="ChEBI" id="CHEBI:37565"/>
    </ligand>
</feature>
<dbReference type="FunFam" id="3.40.50.300:FF:000692">
    <property type="entry name" value="Guanine nucleotide-binding protein subunit alpha"/>
    <property type="match status" value="1"/>
</dbReference>
<feature type="binding site" evidence="6">
    <location>
        <position position="325"/>
    </location>
    <ligand>
        <name>Mg(2+)</name>
        <dbReference type="ChEBI" id="CHEBI:18420"/>
    </ligand>
</feature>
<reference evidence="8 9" key="1">
    <citation type="submission" date="2017-12" db="EMBL/GenBank/DDBJ databases">
        <title>Sequencing, de novo assembly and annotation of complete genome of a new Thraustochytrid species, strain FCC1311.</title>
        <authorList>
            <person name="Sedici K."/>
            <person name="Godart F."/>
            <person name="Aiese Cigliano R."/>
            <person name="Sanseverino W."/>
            <person name="Barakat M."/>
            <person name="Ortet P."/>
            <person name="Marechal E."/>
            <person name="Cagnac O."/>
            <person name="Amato A."/>
        </authorList>
    </citation>
    <scope>NUCLEOTIDE SEQUENCE [LARGE SCALE GENOMIC DNA]</scope>
</reference>
<sequence length="512" mass="56113">MGGTCSVNTADDTKHEMRLLLLGSPGVGKSTVFKQLTLIYTNGFDDTQRRALRSHVLFDIFDSVLRIAEVARQRDGEDFLVDTKLQAQLRQLIEVKETVDESASQLTLEQIAQPQDGAGTSASEEDQIDLHSPKSDARVKELLHITKLILQDAKMTRAMQSMKDSGAKTNGNANATASANANANANTNANTSANSRKTPMSPAAEAPGTLGLSSLSRVAEAASANKSALLNEGAGSQTDDSLDLLDVTSAEDESHGDLVYDSFREESQQEQSIRAAEAARNAARAAERVELPGSWEHFSKRLHQMAAADAYIPSDNDILRLRRVTEEPVSLRFGVTLEWPPKSGKDTSLPVQCVDVGGQAHHEFDWVQFGQDATAVLFVMCPSEFDEFDEAGDNKLRKSMQMLRKIASSEVFANTQIILLFNKSDLLEKKLRDVKFSEFSRNFKGDNTVKNVTHFLEKRCRAIISSSVSQSDASSAPRVSVVKTCAIETSLMSTVIRRVLHGLFESALMQVW</sequence>
<dbReference type="InterPro" id="IPR001019">
    <property type="entry name" value="Gprotein_alpha_su"/>
</dbReference>